<dbReference type="Proteomes" id="UP001220962">
    <property type="component" value="Plasmid unnamed1"/>
</dbReference>
<dbReference type="AlphaFoldDB" id="A0AAX3N723"/>
<keyword evidence="1" id="KW-0614">Plasmid</keyword>
<geneLocation type="plasmid" evidence="2 4">
    <name>unnamed2</name>
</geneLocation>
<dbReference type="RefSeq" id="WP_205055005.1">
    <property type="nucleotide sequence ID" value="NZ_CP118102.1"/>
</dbReference>
<evidence type="ECO:0000313" key="1">
    <source>
        <dbReference type="EMBL" id="WDH85412.1"/>
    </source>
</evidence>
<dbReference type="EMBL" id="CP118102">
    <property type="protein sequence ID" value="WDH85412.1"/>
    <property type="molecule type" value="Genomic_DNA"/>
</dbReference>
<reference evidence="1 4" key="1">
    <citation type="submission" date="2023-02" db="EMBL/GenBank/DDBJ databases">
        <title>Pathogen: clinical or host-associated sample.</title>
        <authorList>
            <person name="Hergert J."/>
            <person name="Casey R."/>
            <person name="Wagner J."/>
            <person name="Young E.L."/>
            <person name="Oakeson K.F."/>
        </authorList>
    </citation>
    <scope>NUCLEOTIDE SEQUENCE</scope>
    <source>
        <strain evidence="2 4">2022CK-00829</strain>
        <strain evidence="1">2022CK-00830</strain>
        <plasmid evidence="1">unnamed1</plasmid>
        <plasmid evidence="2 4">unnamed2</plasmid>
    </source>
</reference>
<organism evidence="1 3">
    <name type="scientific">Paenibacillus urinalis</name>
    <dbReference type="NCBI Taxonomy" id="521520"/>
    <lineage>
        <taxon>Bacteria</taxon>
        <taxon>Bacillati</taxon>
        <taxon>Bacillota</taxon>
        <taxon>Bacilli</taxon>
        <taxon>Bacillales</taxon>
        <taxon>Paenibacillaceae</taxon>
        <taxon>Paenibacillus</taxon>
    </lineage>
</organism>
<dbReference type="EMBL" id="CP118110">
    <property type="protein sequence ID" value="WDI05378.1"/>
    <property type="molecule type" value="Genomic_DNA"/>
</dbReference>
<name>A0AAX3N723_9BACL</name>
<dbReference type="Proteomes" id="UP001221519">
    <property type="component" value="Plasmid unnamed2"/>
</dbReference>
<evidence type="ECO:0000313" key="3">
    <source>
        <dbReference type="Proteomes" id="UP001220962"/>
    </source>
</evidence>
<keyword evidence="4" id="KW-1185">Reference proteome</keyword>
<protein>
    <submittedName>
        <fullName evidence="1">Uncharacterized protein</fullName>
    </submittedName>
</protein>
<evidence type="ECO:0000313" key="4">
    <source>
        <dbReference type="Proteomes" id="UP001221519"/>
    </source>
</evidence>
<gene>
    <name evidence="1" type="ORF">PUW23_25585</name>
    <name evidence="2" type="ORF">PUW25_26665</name>
</gene>
<accession>A0AAX3N723</accession>
<geneLocation type="plasmid" evidence="1 3">
    <name>unnamed1</name>
</geneLocation>
<proteinExistence type="predicted"/>
<sequence>MNVQLVEQLQTETYFMLNLEITFTGLKEWFHMAGMQCDDVSLFQSILMPEKISPEKQVEFAQLILYRHEDVFFQMHRGLSAEEPLHQLLIQLLNVRTLHGEETAILDLWEKLNLDRKETDPKYRSIYELFSN</sequence>
<evidence type="ECO:0000313" key="2">
    <source>
        <dbReference type="EMBL" id="WDI05378.1"/>
    </source>
</evidence>